<comment type="caution">
    <text evidence="7">The sequence shown here is derived from an EMBL/GenBank/DDBJ whole genome shotgun (WGS) entry which is preliminary data.</text>
</comment>
<sequence>MRQRSLITLMLFVFSGTLTAQFSQHALDSINRLNTADHKLMMDKLGIESLRPGPSGDPNAPNAANSDESKVRSFELPELLNFNNGTTVSSVSQWEERRLEIYEAFDTEVYGRFPEKIPEVHWKVIAEKDSVISQYPVVVQKLLGVVDNTSYPNIKVCIEMTLTLPTDYKKVPVILKFDWQFPAGFNPASQQKIPWQEQLLAEGFGYASLIPTSYQADNGAGLSSGIIGLVNKGEPRKLEDWGTLKAWAWGASRALDYFKSHPRVNEKKVAIEGLSRYGKAAMVTMAYDKRFAAGFIGSAGAGGTKILRRNFGEQVENLASSFEYHWFAPNFIKYAGPLTVDDLPVDAHHLIALTAPRPVFISAGDPSVEGNWVDAKGMFLASLHASEAYKLYAEKGLSALQYPEVGEFLSQGKLVFRIHEGGHTVEPNWQYFISFIKPIFKSSK</sequence>
<accession>K2Q3K6</accession>
<feature type="chain" id="PRO_5003863018" evidence="5">
    <location>
        <begin position="21"/>
        <end position="444"/>
    </location>
</feature>
<evidence type="ECO:0000313" key="7">
    <source>
        <dbReference type="EMBL" id="EKF55446.1"/>
    </source>
</evidence>
<dbReference type="Proteomes" id="UP000007364">
    <property type="component" value="Unassembled WGS sequence"/>
</dbReference>
<feature type="domain" description="4-O-methyl-glucuronoyl methylesterase-like" evidence="6">
    <location>
        <begin position="240"/>
        <end position="390"/>
    </location>
</feature>
<proteinExistence type="predicted"/>
<feature type="signal peptide" evidence="5">
    <location>
        <begin position="1"/>
        <end position="20"/>
    </location>
</feature>
<dbReference type="Pfam" id="PF22244">
    <property type="entry name" value="GCE_fung"/>
    <property type="match status" value="1"/>
</dbReference>
<gene>
    <name evidence="7" type="ORF">I215_07047</name>
</gene>
<evidence type="ECO:0000259" key="6">
    <source>
        <dbReference type="Pfam" id="PF22244"/>
    </source>
</evidence>
<dbReference type="InterPro" id="IPR029058">
    <property type="entry name" value="AB_hydrolase_fold"/>
</dbReference>
<evidence type="ECO:0000256" key="1">
    <source>
        <dbReference type="ARBA" id="ARBA00022487"/>
    </source>
</evidence>
<dbReference type="STRING" id="555500.I215_07047"/>
<organism evidence="7 8">
    <name type="scientific">Galbibacter marinus</name>
    <dbReference type="NCBI Taxonomy" id="555500"/>
    <lineage>
        <taxon>Bacteria</taxon>
        <taxon>Pseudomonadati</taxon>
        <taxon>Bacteroidota</taxon>
        <taxon>Flavobacteriia</taxon>
        <taxon>Flavobacteriales</taxon>
        <taxon>Flavobacteriaceae</taxon>
        <taxon>Galbibacter</taxon>
    </lineage>
</organism>
<keyword evidence="1" id="KW-0719">Serine esterase</keyword>
<protein>
    <submittedName>
        <fullName evidence="7">GDSL family lipase</fullName>
    </submittedName>
</protein>
<reference evidence="7 8" key="1">
    <citation type="journal article" date="2012" name="J. Bacteriol.">
        <title>Genome Sequence of Galbibacter marinum Type Strain ck-I2-15.</title>
        <authorList>
            <person name="Lai Q."/>
            <person name="Li C."/>
            <person name="Shao Z."/>
        </authorList>
    </citation>
    <scope>NUCLEOTIDE SEQUENCE [LARGE SCALE GENOMIC DNA]</scope>
    <source>
        <strain evidence="8">ck-I2-15</strain>
    </source>
</reference>
<evidence type="ECO:0000313" key="8">
    <source>
        <dbReference type="Proteomes" id="UP000007364"/>
    </source>
</evidence>
<dbReference type="EMBL" id="AMSG01000007">
    <property type="protein sequence ID" value="EKF55446.1"/>
    <property type="molecule type" value="Genomic_DNA"/>
</dbReference>
<dbReference type="AlphaFoldDB" id="K2Q3K6"/>
<evidence type="ECO:0000256" key="4">
    <source>
        <dbReference type="SAM" id="MobiDB-lite"/>
    </source>
</evidence>
<keyword evidence="3" id="KW-0378">Hydrolase</keyword>
<keyword evidence="2 5" id="KW-0732">Signal</keyword>
<keyword evidence="8" id="KW-1185">Reference proteome</keyword>
<dbReference type="Gene3D" id="3.40.50.1820">
    <property type="entry name" value="alpha/beta hydrolase"/>
    <property type="match status" value="1"/>
</dbReference>
<dbReference type="PATRIC" id="fig|555500.3.peg.1460"/>
<evidence type="ECO:0000256" key="2">
    <source>
        <dbReference type="ARBA" id="ARBA00022729"/>
    </source>
</evidence>
<dbReference type="OrthoDB" id="9809261at2"/>
<feature type="region of interest" description="Disordered" evidence="4">
    <location>
        <begin position="47"/>
        <end position="68"/>
    </location>
</feature>
<dbReference type="RefSeq" id="WP_008991271.1">
    <property type="nucleotide sequence ID" value="NZ_AMSG01000007.1"/>
</dbReference>
<dbReference type="SUPFAM" id="SSF53474">
    <property type="entry name" value="alpha/beta-Hydrolases"/>
    <property type="match status" value="1"/>
</dbReference>
<dbReference type="GO" id="GO:0052689">
    <property type="term" value="F:carboxylic ester hydrolase activity"/>
    <property type="evidence" value="ECO:0007669"/>
    <property type="project" value="UniProtKB-KW"/>
</dbReference>
<evidence type="ECO:0000256" key="5">
    <source>
        <dbReference type="SAM" id="SignalP"/>
    </source>
</evidence>
<name>K2Q3K6_9FLAO</name>
<dbReference type="eggNOG" id="COG0412">
    <property type="taxonomic scope" value="Bacteria"/>
</dbReference>
<dbReference type="InterPro" id="IPR054579">
    <property type="entry name" value="GCE-like_dom"/>
</dbReference>
<evidence type="ECO:0000256" key="3">
    <source>
        <dbReference type="ARBA" id="ARBA00022801"/>
    </source>
</evidence>